<sequence length="176" mass="20256">MKNSKKFIITIVLMAAINAMAGMSWWYIFDMARKEKSSVERLRIDVSATEKRLNNAHSLNNLLKNTEKDAEKISAVFLDSKNIVKFVEGLESLSRKSGVSLVIKSATLPGEKEAEKPKLSFRTKGSFRDLFQHLVLLENIPYQIRFDKVSFTRLEKENWQIDFEITILSYAPHENT</sequence>
<organism evidence="2 3">
    <name type="scientific">Candidatus Tagabacteria bacterium RIFCSPLOWO2_01_FULL_42_9</name>
    <dbReference type="NCBI Taxonomy" id="1802296"/>
    <lineage>
        <taxon>Bacteria</taxon>
        <taxon>Candidatus Tagaibacteriota</taxon>
    </lineage>
</organism>
<keyword evidence="1" id="KW-0812">Transmembrane</keyword>
<comment type="caution">
    <text evidence="2">The sequence shown here is derived from an EMBL/GenBank/DDBJ whole genome shotgun (WGS) entry which is preliminary data.</text>
</comment>
<proteinExistence type="predicted"/>
<evidence type="ECO:0000313" key="3">
    <source>
        <dbReference type="Proteomes" id="UP000178116"/>
    </source>
</evidence>
<dbReference type="Proteomes" id="UP000178116">
    <property type="component" value="Unassembled WGS sequence"/>
</dbReference>
<dbReference type="EMBL" id="MHRA01000038">
    <property type="protein sequence ID" value="OHA14935.1"/>
    <property type="molecule type" value="Genomic_DNA"/>
</dbReference>
<keyword evidence="1" id="KW-0472">Membrane</keyword>
<dbReference type="AlphaFoldDB" id="A0A1G2LTG4"/>
<evidence type="ECO:0000313" key="2">
    <source>
        <dbReference type="EMBL" id="OHA14935.1"/>
    </source>
</evidence>
<evidence type="ECO:0000256" key="1">
    <source>
        <dbReference type="SAM" id="Phobius"/>
    </source>
</evidence>
<feature type="transmembrane region" description="Helical" evidence="1">
    <location>
        <begin position="7"/>
        <end position="28"/>
    </location>
</feature>
<evidence type="ECO:0008006" key="4">
    <source>
        <dbReference type="Google" id="ProtNLM"/>
    </source>
</evidence>
<keyword evidence="1" id="KW-1133">Transmembrane helix</keyword>
<name>A0A1G2LTG4_9BACT</name>
<gene>
    <name evidence="2" type="ORF">A3A10_02440</name>
</gene>
<accession>A0A1G2LTG4</accession>
<protein>
    <recommendedName>
        <fullName evidence="4">Pilus assembly protein PilO</fullName>
    </recommendedName>
</protein>
<reference evidence="2 3" key="1">
    <citation type="journal article" date="2016" name="Nat. Commun.">
        <title>Thousands of microbial genomes shed light on interconnected biogeochemical processes in an aquifer system.</title>
        <authorList>
            <person name="Anantharaman K."/>
            <person name="Brown C.T."/>
            <person name="Hug L.A."/>
            <person name="Sharon I."/>
            <person name="Castelle C.J."/>
            <person name="Probst A.J."/>
            <person name="Thomas B.C."/>
            <person name="Singh A."/>
            <person name="Wilkins M.J."/>
            <person name="Karaoz U."/>
            <person name="Brodie E.L."/>
            <person name="Williams K.H."/>
            <person name="Hubbard S.S."/>
            <person name="Banfield J.F."/>
        </authorList>
    </citation>
    <scope>NUCLEOTIDE SEQUENCE [LARGE SCALE GENOMIC DNA]</scope>
</reference>